<dbReference type="KEGG" id="pnl:PNK_0415"/>
<dbReference type="InterPro" id="IPR050472">
    <property type="entry name" value="Anth_synth/Amidotransfase"/>
</dbReference>
<dbReference type="PATRIC" id="fig|389348.3.peg.462"/>
<accession>A0A0U5J9D8</accession>
<dbReference type="EMBL" id="LN879502">
    <property type="protein sequence ID" value="CUI16046.1"/>
    <property type="molecule type" value="Genomic_DNA"/>
</dbReference>
<dbReference type="FunFam" id="3.40.50.880:FF:000003">
    <property type="entry name" value="Anthranilate synthase component II"/>
    <property type="match status" value="1"/>
</dbReference>
<dbReference type="GO" id="GO:0000162">
    <property type="term" value="P:L-tryptophan biosynthetic process"/>
    <property type="evidence" value="ECO:0007669"/>
    <property type="project" value="TreeGrafter"/>
</dbReference>
<dbReference type="GO" id="GO:0046820">
    <property type="term" value="F:4-amino-4-deoxychorismate synthase activity"/>
    <property type="evidence" value="ECO:0007669"/>
    <property type="project" value="UniProtKB-EC"/>
</dbReference>
<dbReference type="InterPro" id="IPR006221">
    <property type="entry name" value="TrpG/PapA_dom"/>
</dbReference>
<dbReference type="PROSITE" id="PS51273">
    <property type="entry name" value="GATASE_TYPE_1"/>
    <property type="match status" value="1"/>
</dbReference>
<dbReference type="PRINTS" id="PR00096">
    <property type="entry name" value="GATASE"/>
</dbReference>
<dbReference type="GO" id="GO:0005829">
    <property type="term" value="C:cytosol"/>
    <property type="evidence" value="ECO:0007669"/>
    <property type="project" value="TreeGrafter"/>
</dbReference>
<gene>
    <name evidence="3" type="primary">pabA</name>
    <name evidence="3" type="ORF">PNK_0415</name>
</gene>
<evidence type="ECO:0000259" key="2">
    <source>
        <dbReference type="Pfam" id="PF00117"/>
    </source>
</evidence>
<name>A0A0U5J9D8_9BACT</name>
<dbReference type="PRINTS" id="PR00099">
    <property type="entry name" value="CPSGATASE"/>
</dbReference>
<sequence length="177" mass="19234">MQCFQIIGIELQVVRNQALSLADCLDLRPTHLVIGPGPGSPSQAGLSKSLMHACAGHLPILGVCLGHQAIAELYGGDVIRSAFPMHGKTSPIHHDGRGVFHGIPQAFHATRYHSLVVKKETLPECLEISAETPDGEIMGLRHRSCKMEGVQFHPESILTEYGLSLLRNFLDNRDGSL</sequence>
<dbReference type="CDD" id="cd01743">
    <property type="entry name" value="GATase1_Anthranilate_Synthase"/>
    <property type="match status" value="1"/>
</dbReference>
<dbReference type="InterPro" id="IPR029062">
    <property type="entry name" value="Class_I_gatase-like"/>
</dbReference>
<dbReference type="SUPFAM" id="SSF52317">
    <property type="entry name" value="Class I glutamine amidotransferase-like"/>
    <property type="match status" value="1"/>
</dbReference>
<dbReference type="GO" id="GO:0046654">
    <property type="term" value="P:tetrahydrofolate biosynthetic process"/>
    <property type="evidence" value="ECO:0007669"/>
    <property type="project" value="TreeGrafter"/>
</dbReference>
<keyword evidence="4" id="KW-1185">Reference proteome</keyword>
<dbReference type="Gene3D" id="3.40.50.880">
    <property type="match status" value="1"/>
</dbReference>
<dbReference type="Proteomes" id="UP000069902">
    <property type="component" value="Chromosome cPNK"/>
</dbReference>
<organism evidence="3 4">
    <name type="scientific">Candidatus Protochlamydia naegleriophila</name>
    <dbReference type="NCBI Taxonomy" id="389348"/>
    <lineage>
        <taxon>Bacteria</taxon>
        <taxon>Pseudomonadati</taxon>
        <taxon>Chlamydiota</taxon>
        <taxon>Chlamydiia</taxon>
        <taxon>Parachlamydiales</taxon>
        <taxon>Parachlamydiaceae</taxon>
        <taxon>Candidatus Protochlamydia</taxon>
    </lineage>
</organism>
<evidence type="ECO:0000313" key="3">
    <source>
        <dbReference type="EMBL" id="CUI16046.1"/>
    </source>
</evidence>
<dbReference type="InParanoid" id="A0A0U5J9D8"/>
<dbReference type="GO" id="GO:0004049">
    <property type="term" value="F:anthranilate synthase activity"/>
    <property type="evidence" value="ECO:0007669"/>
    <property type="project" value="TreeGrafter"/>
</dbReference>
<dbReference type="PRINTS" id="PR00097">
    <property type="entry name" value="ANTSNTHASEII"/>
</dbReference>
<feature type="domain" description="Glutamine amidotransferase" evidence="2">
    <location>
        <begin position="3"/>
        <end position="170"/>
    </location>
</feature>
<evidence type="ECO:0000313" key="4">
    <source>
        <dbReference type="Proteomes" id="UP000069902"/>
    </source>
</evidence>
<dbReference type="EC" id="2.6.1.85" evidence="3"/>
<keyword evidence="3" id="KW-0808">Transferase</keyword>
<dbReference type="PANTHER" id="PTHR43418:SF4">
    <property type="entry name" value="MULTIFUNCTIONAL TRYPTOPHAN BIOSYNTHESIS PROTEIN"/>
    <property type="match status" value="1"/>
</dbReference>
<dbReference type="NCBIfam" id="TIGR00566">
    <property type="entry name" value="trpG_papA"/>
    <property type="match status" value="1"/>
</dbReference>
<evidence type="ECO:0000256" key="1">
    <source>
        <dbReference type="ARBA" id="ARBA00022962"/>
    </source>
</evidence>
<keyword evidence="3" id="KW-0032">Aminotransferase</keyword>
<dbReference type="AlphaFoldDB" id="A0A0U5J9D8"/>
<dbReference type="Pfam" id="PF00117">
    <property type="entry name" value="GATase"/>
    <property type="match status" value="1"/>
</dbReference>
<dbReference type="FunCoup" id="A0A0U5J9D8">
    <property type="interactions" value="185"/>
</dbReference>
<protein>
    <submittedName>
        <fullName evidence="3">Putative para-aminobenzoate synthase component II</fullName>
        <ecNumber evidence="3">2.6.1.85</ecNumber>
    </submittedName>
</protein>
<reference evidence="4" key="1">
    <citation type="submission" date="2015-09" db="EMBL/GenBank/DDBJ databases">
        <authorList>
            <person name="Bertelli C."/>
        </authorList>
    </citation>
    <scope>NUCLEOTIDE SEQUENCE [LARGE SCALE GENOMIC DNA]</scope>
    <source>
        <strain evidence="4">KNic</strain>
    </source>
</reference>
<dbReference type="STRING" id="389348.PNK_0415"/>
<proteinExistence type="predicted"/>
<dbReference type="InterPro" id="IPR017926">
    <property type="entry name" value="GATASE"/>
</dbReference>
<dbReference type="PANTHER" id="PTHR43418">
    <property type="entry name" value="MULTIFUNCTIONAL TRYPTOPHAN BIOSYNTHESIS PROTEIN-RELATED"/>
    <property type="match status" value="1"/>
</dbReference>
<keyword evidence="1" id="KW-0315">Glutamine amidotransferase</keyword>